<evidence type="ECO:0000256" key="3">
    <source>
        <dbReference type="ARBA" id="ARBA00022692"/>
    </source>
</evidence>
<organism evidence="7 8">
    <name type="scientific">Rhizobium loti</name>
    <name type="common">Mesorhizobium loti</name>
    <dbReference type="NCBI Taxonomy" id="381"/>
    <lineage>
        <taxon>Bacteria</taxon>
        <taxon>Pseudomonadati</taxon>
        <taxon>Pseudomonadota</taxon>
        <taxon>Alphaproteobacteria</taxon>
        <taxon>Hyphomicrobiales</taxon>
        <taxon>Phyllobacteriaceae</taxon>
        <taxon>Mesorhizobium</taxon>
    </lineage>
</organism>
<keyword evidence="4 6" id="KW-1133">Transmembrane helix</keyword>
<feature type="transmembrane region" description="Helical" evidence="6">
    <location>
        <begin position="422"/>
        <end position="440"/>
    </location>
</feature>
<dbReference type="PANTHER" id="PTHR30250:SF11">
    <property type="entry name" value="O-ANTIGEN TRANSPORTER-RELATED"/>
    <property type="match status" value="1"/>
</dbReference>
<comment type="subcellular location">
    <subcellularLocation>
        <location evidence="1">Cell membrane</location>
        <topology evidence="1">Multi-pass membrane protein</topology>
    </subcellularLocation>
</comment>
<proteinExistence type="predicted"/>
<evidence type="ECO:0000256" key="6">
    <source>
        <dbReference type="SAM" id="Phobius"/>
    </source>
</evidence>
<evidence type="ECO:0000256" key="5">
    <source>
        <dbReference type="ARBA" id="ARBA00023136"/>
    </source>
</evidence>
<name>A0A101KXM4_RHILI</name>
<feature type="transmembrane region" description="Helical" evidence="6">
    <location>
        <begin position="325"/>
        <end position="352"/>
    </location>
</feature>
<sequence length="470" mass="49108">MKDNTGNREAAQGAAASPATNMRMSITALAKSGAVAGIIKLASAGLSFLMFVAVAMVTDEREFGLYSATYAGASLVSFFASVGQQSTVLRFWPQYAGLGDLASAHGLMARAILVALAGLIGTSLIIIVVGFLPFIGRGTPEWLPLCVAAAVLSFSLGWSEFTSGAFRAKNALISGLLPRDIIWRAATIAAVVVLHFMHVKMDAVTATYLTALLLILSVVPQTIILARDTMRADRGGLTEGQKQEFKTVTLGLWGVTSLPPALGQVSTLLVAMILGPEAAGAIFVADRTTRFVTLALNGLNQALAPQISAAFYSGDRAHVQRITSLAALGGSAIALCVLATFWIFGSFILSIFNPAYATPTMRATLVIFGIGATFGTACGPIEVLLQLTGLQHALFKVLVIVNVVGLCVTAVATYYLGPIGAALSIAGTVIAWTAFGVSIARRRIGINPSILGLSLDRIGLVPHVLMRGRT</sequence>
<feature type="transmembrane region" description="Helical" evidence="6">
    <location>
        <begin position="205"/>
        <end position="226"/>
    </location>
</feature>
<feature type="transmembrane region" description="Helical" evidence="6">
    <location>
        <begin position="364"/>
        <end position="385"/>
    </location>
</feature>
<evidence type="ECO:0000256" key="4">
    <source>
        <dbReference type="ARBA" id="ARBA00022989"/>
    </source>
</evidence>
<gene>
    <name evidence="7" type="ORF">AU467_00260</name>
</gene>
<evidence type="ECO:0000256" key="2">
    <source>
        <dbReference type="ARBA" id="ARBA00022475"/>
    </source>
</evidence>
<feature type="transmembrane region" description="Helical" evidence="6">
    <location>
        <begin position="397"/>
        <end position="416"/>
    </location>
</feature>
<feature type="transmembrane region" description="Helical" evidence="6">
    <location>
        <begin position="111"/>
        <end position="136"/>
    </location>
</feature>
<evidence type="ECO:0000256" key="1">
    <source>
        <dbReference type="ARBA" id="ARBA00004651"/>
    </source>
</evidence>
<evidence type="ECO:0000313" key="8">
    <source>
        <dbReference type="Proteomes" id="UP000053176"/>
    </source>
</evidence>
<feature type="transmembrane region" description="Helical" evidence="6">
    <location>
        <begin position="181"/>
        <end position="199"/>
    </location>
</feature>
<keyword evidence="3 6" id="KW-0812">Transmembrane</keyword>
<keyword evidence="2" id="KW-1003">Cell membrane</keyword>
<protein>
    <submittedName>
        <fullName evidence="7">Polysaccharide biosynthesis protein</fullName>
    </submittedName>
</protein>
<feature type="transmembrane region" description="Helical" evidence="6">
    <location>
        <begin position="33"/>
        <end position="57"/>
    </location>
</feature>
<dbReference type="Proteomes" id="UP000053176">
    <property type="component" value="Unassembled WGS sequence"/>
</dbReference>
<reference evidence="7 8" key="1">
    <citation type="submission" date="2015-12" db="EMBL/GenBank/DDBJ databases">
        <title>Draft genome sequence of Mesorhizobium sp. UFLA 01-765, a multitolerant efficient symbiont and plant-growth promoting strain isolated from Zn-mining soil using Leucaena leucocephala as a trap plant.</title>
        <authorList>
            <person name="Rangel W.M."/>
            <person name="Thijs S."/>
            <person name="Longatti S.M."/>
            <person name="Moreira F.M."/>
            <person name="Weyens N."/>
            <person name="Vangronsveld J."/>
            <person name="Van Hamme J.D."/>
            <person name="Bottos E.M."/>
            <person name="Rineau F."/>
        </authorList>
    </citation>
    <scope>NUCLEOTIDE SEQUENCE [LARGE SCALE GENOMIC DNA]</scope>
    <source>
        <strain evidence="7 8">UFLA 01-765</strain>
    </source>
</reference>
<feature type="transmembrane region" description="Helical" evidence="6">
    <location>
        <begin position="63"/>
        <end position="82"/>
    </location>
</feature>
<dbReference type="InterPro" id="IPR050833">
    <property type="entry name" value="Poly_Biosynth_Transport"/>
</dbReference>
<dbReference type="AlphaFoldDB" id="A0A101KXM4"/>
<accession>A0A101KXM4</accession>
<keyword evidence="5 6" id="KW-0472">Membrane</keyword>
<evidence type="ECO:0000313" key="7">
    <source>
        <dbReference type="EMBL" id="KUM28769.1"/>
    </source>
</evidence>
<dbReference type="GO" id="GO:0005886">
    <property type="term" value="C:plasma membrane"/>
    <property type="evidence" value="ECO:0007669"/>
    <property type="project" value="UniProtKB-SubCell"/>
</dbReference>
<dbReference type="PANTHER" id="PTHR30250">
    <property type="entry name" value="PST FAMILY PREDICTED COLANIC ACID TRANSPORTER"/>
    <property type="match status" value="1"/>
</dbReference>
<dbReference type="OrthoDB" id="9800982at2"/>
<feature type="transmembrane region" description="Helical" evidence="6">
    <location>
        <begin position="142"/>
        <end position="161"/>
    </location>
</feature>
<dbReference type="EMBL" id="LPWA01000001">
    <property type="protein sequence ID" value="KUM28769.1"/>
    <property type="molecule type" value="Genomic_DNA"/>
</dbReference>
<comment type="caution">
    <text evidence="7">The sequence shown here is derived from an EMBL/GenBank/DDBJ whole genome shotgun (WGS) entry which is preliminary data.</text>
</comment>